<keyword evidence="3" id="KW-1185">Reference proteome</keyword>
<dbReference type="AlphaFoldDB" id="A0A934RBQ8"/>
<dbReference type="RefSeq" id="WP_200279317.1">
    <property type="nucleotide sequence ID" value="NZ_JAENII010000008.1"/>
</dbReference>
<comment type="caution">
    <text evidence="2">The sequence shown here is derived from an EMBL/GenBank/DDBJ whole genome shotgun (WGS) entry which is preliminary data.</text>
</comment>
<protein>
    <recommendedName>
        <fullName evidence="4">SLA1 homology domain-containing protein</fullName>
    </recommendedName>
</protein>
<evidence type="ECO:0000313" key="2">
    <source>
        <dbReference type="EMBL" id="MBK1827620.1"/>
    </source>
</evidence>
<reference evidence="2" key="1">
    <citation type="submission" date="2021-01" db="EMBL/GenBank/DDBJ databases">
        <title>Modified the classification status of verrucomicrobia.</title>
        <authorList>
            <person name="Feng X."/>
        </authorList>
    </citation>
    <scope>NUCLEOTIDE SEQUENCE</scope>
    <source>
        <strain evidence="2">KCTC 22201</strain>
    </source>
</reference>
<proteinExistence type="predicted"/>
<name>A0A934RBQ8_9BACT</name>
<evidence type="ECO:0000313" key="3">
    <source>
        <dbReference type="Proteomes" id="UP000658278"/>
    </source>
</evidence>
<gene>
    <name evidence="2" type="ORF">JIN81_11365</name>
</gene>
<dbReference type="EMBL" id="JAENII010000008">
    <property type="protein sequence ID" value="MBK1827620.1"/>
    <property type="molecule type" value="Genomic_DNA"/>
</dbReference>
<feature type="chain" id="PRO_5037482157" description="SLA1 homology domain-containing protein" evidence="1">
    <location>
        <begin position="23"/>
        <end position="251"/>
    </location>
</feature>
<feature type="signal peptide" evidence="1">
    <location>
        <begin position="1"/>
        <end position="22"/>
    </location>
</feature>
<keyword evidence="1" id="KW-0732">Signal</keyword>
<organism evidence="2 3">
    <name type="scientific">Haloferula rosea</name>
    <dbReference type="NCBI Taxonomy" id="490093"/>
    <lineage>
        <taxon>Bacteria</taxon>
        <taxon>Pseudomonadati</taxon>
        <taxon>Verrucomicrobiota</taxon>
        <taxon>Verrucomicrobiia</taxon>
        <taxon>Verrucomicrobiales</taxon>
        <taxon>Verrucomicrobiaceae</taxon>
        <taxon>Haloferula</taxon>
    </lineage>
</organism>
<accession>A0A934RBQ8</accession>
<dbReference type="Gene3D" id="2.30.30.700">
    <property type="entry name" value="SLA1 homology domain 1"/>
    <property type="match status" value="1"/>
</dbReference>
<evidence type="ECO:0008006" key="4">
    <source>
        <dbReference type="Google" id="ProtNLM"/>
    </source>
</evidence>
<sequence>MNPTQSFLIALLMILFIGTANAESRTWRNKEGSGSFTGTYLGHDARHVTIRRQDGQVFTLNIDKLHETDQAWLTAKNPPKAEETPINPNAIFDTLCFGDNRKDVEAKLKASKVVETTLDETFFGRFGLNGTYRTKQQIGGLHCELYFDWSKAGNLEEISLQTQGLGSESYASRLQDNWTELADLLTTLHGKPLQAGKYPERNELQNDLFLASHIWRLDGGGSALLGTSMQSGKYLIVVRFTTASIEPVRVP</sequence>
<evidence type="ECO:0000256" key="1">
    <source>
        <dbReference type="SAM" id="SignalP"/>
    </source>
</evidence>
<dbReference type="Proteomes" id="UP000658278">
    <property type="component" value="Unassembled WGS sequence"/>
</dbReference>